<dbReference type="AlphaFoldDB" id="Q4T912"/>
<dbReference type="KEGG" id="tng:GSTEN00004969G001"/>
<protein>
    <submittedName>
        <fullName evidence="1">Chromosome undetermined SCAF7663, whole genome shotgun sequence</fullName>
    </submittedName>
</protein>
<reference evidence="1" key="2">
    <citation type="submission" date="2004-02" db="EMBL/GenBank/DDBJ databases">
        <authorList>
            <consortium name="Genoscope"/>
            <consortium name="Whitehead Institute Centre for Genome Research"/>
        </authorList>
    </citation>
    <scope>NUCLEOTIDE SEQUENCE</scope>
</reference>
<reference evidence="1" key="1">
    <citation type="journal article" date="2004" name="Nature">
        <title>Genome duplication in the teleost fish Tetraodon nigroviridis reveals the early vertebrate proto-karyotype.</title>
        <authorList>
            <person name="Jaillon O."/>
            <person name="Aury J.-M."/>
            <person name="Brunet F."/>
            <person name="Petit J.-L."/>
            <person name="Stange-Thomann N."/>
            <person name="Mauceli E."/>
            <person name="Bouneau L."/>
            <person name="Fischer C."/>
            <person name="Ozouf-Costaz C."/>
            <person name="Bernot A."/>
            <person name="Nicaud S."/>
            <person name="Jaffe D."/>
            <person name="Fisher S."/>
            <person name="Lutfalla G."/>
            <person name="Dossat C."/>
            <person name="Segurens B."/>
            <person name="Dasilva C."/>
            <person name="Salanoubat M."/>
            <person name="Levy M."/>
            <person name="Boudet N."/>
            <person name="Castellano S."/>
            <person name="Anthouard V."/>
            <person name="Jubin C."/>
            <person name="Castelli V."/>
            <person name="Katinka M."/>
            <person name="Vacherie B."/>
            <person name="Biemont C."/>
            <person name="Skalli Z."/>
            <person name="Cattolico L."/>
            <person name="Poulain J."/>
            <person name="De Berardinis V."/>
            <person name="Cruaud C."/>
            <person name="Duprat S."/>
            <person name="Brottier P."/>
            <person name="Coutanceau J.-P."/>
            <person name="Gouzy J."/>
            <person name="Parra G."/>
            <person name="Lardier G."/>
            <person name="Chapple C."/>
            <person name="McKernan K.J."/>
            <person name="McEwan P."/>
            <person name="Bosak S."/>
            <person name="Kellis M."/>
            <person name="Volff J.-N."/>
            <person name="Guigo R."/>
            <person name="Zody M.C."/>
            <person name="Mesirov J."/>
            <person name="Lindblad-Toh K."/>
            <person name="Birren B."/>
            <person name="Nusbaum C."/>
            <person name="Kahn D."/>
            <person name="Robinson-Rechavi M."/>
            <person name="Laudet V."/>
            <person name="Schachter V."/>
            <person name="Quetier F."/>
            <person name="Saurin W."/>
            <person name="Scarpelli C."/>
            <person name="Wincker P."/>
            <person name="Lander E.S."/>
            <person name="Weissenbach J."/>
            <person name="Roest Crollius H."/>
        </authorList>
    </citation>
    <scope>NUCLEOTIDE SEQUENCE [LARGE SCALE GENOMIC DNA]</scope>
</reference>
<gene>
    <name evidence="1" type="ORF">GSTENG00004969001</name>
</gene>
<feature type="non-terminal residue" evidence="1">
    <location>
        <position position="1"/>
    </location>
</feature>
<evidence type="ECO:0000313" key="1">
    <source>
        <dbReference type="EMBL" id="CAF90620.1"/>
    </source>
</evidence>
<dbReference type="EMBL" id="CAAE01007663">
    <property type="protein sequence ID" value="CAF90620.1"/>
    <property type="molecule type" value="Genomic_DNA"/>
</dbReference>
<accession>Q4T912</accession>
<sequence length="57" mass="6275">FLPVSTFPASVLRIPATWASVWSSNQCTLSTPTTTPTISRPRYVIIVLFLYSSSILS</sequence>
<name>Q4T912_TETNG</name>
<proteinExistence type="predicted"/>
<organism evidence="1">
    <name type="scientific">Tetraodon nigroviridis</name>
    <name type="common">Spotted green pufferfish</name>
    <name type="synonym">Chelonodon nigroviridis</name>
    <dbReference type="NCBI Taxonomy" id="99883"/>
    <lineage>
        <taxon>Eukaryota</taxon>
        <taxon>Metazoa</taxon>
        <taxon>Chordata</taxon>
        <taxon>Craniata</taxon>
        <taxon>Vertebrata</taxon>
        <taxon>Euteleostomi</taxon>
        <taxon>Actinopterygii</taxon>
        <taxon>Neopterygii</taxon>
        <taxon>Teleostei</taxon>
        <taxon>Neoteleostei</taxon>
        <taxon>Acanthomorphata</taxon>
        <taxon>Eupercaria</taxon>
        <taxon>Tetraodontiformes</taxon>
        <taxon>Tetradontoidea</taxon>
        <taxon>Tetraodontidae</taxon>
        <taxon>Tetraodon</taxon>
    </lineage>
</organism>